<protein>
    <recommendedName>
        <fullName evidence="2">DUF7866 domain-containing protein</fullName>
    </recommendedName>
</protein>
<dbReference type="InterPro" id="IPR057188">
    <property type="entry name" value="DUF7866"/>
</dbReference>
<dbReference type="Gramene" id="TVU50652">
    <property type="protein sequence ID" value="TVU50652"/>
    <property type="gene ID" value="EJB05_02031"/>
</dbReference>
<dbReference type="EMBL" id="RWGY01000002">
    <property type="protein sequence ID" value="TVU50652.1"/>
    <property type="molecule type" value="Genomic_DNA"/>
</dbReference>
<evidence type="ECO:0000259" key="2">
    <source>
        <dbReference type="Pfam" id="PF25268"/>
    </source>
</evidence>
<dbReference type="OrthoDB" id="768311at2759"/>
<organism evidence="3 4">
    <name type="scientific">Eragrostis curvula</name>
    <name type="common">weeping love grass</name>
    <dbReference type="NCBI Taxonomy" id="38414"/>
    <lineage>
        <taxon>Eukaryota</taxon>
        <taxon>Viridiplantae</taxon>
        <taxon>Streptophyta</taxon>
        <taxon>Embryophyta</taxon>
        <taxon>Tracheophyta</taxon>
        <taxon>Spermatophyta</taxon>
        <taxon>Magnoliopsida</taxon>
        <taxon>Liliopsida</taxon>
        <taxon>Poales</taxon>
        <taxon>Poaceae</taxon>
        <taxon>PACMAD clade</taxon>
        <taxon>Chloridoideae</taxon>
        <taxon>Eragrostideae</taxon>
        <taxon>Eragrostidinae</taxon>
        <taxon>Eragrostis</taxon>
    </lineage>
</organism>
<feature type="chain" id="PRO_5023864784" description="DUF7866 domain-containing protein" evidence="1">
    <location>
        <begin position="25"/>
        <end position="339"/>
    </location>
</feature>
<gene>
    <name evidence="3" type="ORF">EJB05_02031</name>
</gene>
<keyword evidence="1" id="KW-0732">Signal</keyword>
<dbReference type="PANTHER" id="PTHR33786:SF5">
    <property type="entry name" value="EXPRESSED PROTEIN"/>
    <property type="match status" value="1"/>
</dbReference>
<dbReference type="PANTHER" id="PTHR33786">
    <property type="entry name" value="UBIQUITIN CARBOXYL-TERMINAL HYDROLASE"/>
    <property type="match status" value="1"/>
</dbReference>
<name>A0A5J9WPG6_9POAL</name>
<dbReference type="Pfam" id="PF25268">
    <property type="entry name" value="DUF7866"/>
    <property type="match status" value="2"/>
</dbReference>
<feature type="domain" description="DUF7866" evidence="2">
    <location>
        <begin position="281"/>
        <end position="335"/>
    </location>
</feature>
<accession>A0A5J9WPG6</accession>
<proteinExistence type="predicted"/>
<dbReference type="AlphaFoldDB" id="A0A5J9WPG6"/>
<evidence type="ECO:0000256" key="1">
    <source>
        <dbReference type="SAM" id="SignalP"/>
    </source>
</evidence>
<feature type="signal peptide" evidence="1">
    <location>
        <begin position="1"/>
        <end position="24"/>
    </location>
</feature>
<reference evidence="3 4" key="1">
    <citation type="journal article" date="2019" name="Sci. Rep.">
        <title>A high-quality genome of Eragrostis curvula grass provides insights into Poaceae evolution and supports new strategies to enhance forage quality.</title>
        <authorList>
            <person name="Carballo J."/>
            <person name="Santos B.A.C.M."/>
            <person name="Zappacosta D."/>
            <person name="Garbus I."/>
            <person name="Selva J.P."/>
            <person name="Gallo C.A."/>
            <person name="Diaz A."/>
            <person name="Albertini E."/>
            <person name="Caccamo M."/>
            <person name="Echenique V."/>
        </authorList>
    </citation>
    <scope>NUCLEOTIDE SEQUENCE [LARGE SCALE GENOMIC DNA]</scope>
    <source>
        <strain evidence="4">cv. Victoria</strain>
        <tissue evidence="3">Leaf</tissue>
    </source>
</reference>
<keyword evidence="4" id="KW-1185">Reference proteome</keyword>
<comment type="caution">
    <text evidence="3">The sequence shown here is derived from an EMBL/GenBank/DDBJ whole genome shotgun (WGS) entry which is preliminary data.</text>
</comment>
<evidence type="ECO:0000313" key="3">
    <source>
        <dbReference type="EMBL" id="TVU50652.1"/>
    </source>
</evidence>
<evidence type="ECO:0000313" key="4">
    <source>
        <dbReference type="Proteomes" id="UP000324897"/>
    </source>
</evidence>
<dbReference type="Proteomes" id="UP000324897">
    <property type="component" value="Chromosome 6"/>
</dbReference>
<feature type="domain" description="DUF7866" evidence="2">
    <location>
        <begin position="67"/>
        <end position="117"/>
    </location>
</feature>
<sequence>MADRRAPMIYLALLLLTSLLKAQGARTMEGYLAGGGEQKQSRSPSAEAKYVPVPDVVYRRSADMGREPFQTCGACRCCEASNSSNCINSQCCFHINCNLPGKAFGTCAFSPRTCGCGPNKCARPPASSKSSAAHLLSYVYYRFRLLKDDIDFAFQYAPESTLNDLVGDTHTYCRLPSAVNPKKVSLFHCPACTSLPLTKPKSLAMASSPAPTICLTLLSLALFFNSLQAQGASKEEQLAGGEHKQGSWRRSPTEERYMPMQSMVYRSAVALPAASTAEAYQPFELCDGCRCCAESNSSMCVDTSCCYAIDCDIPGKPYGVCAFTPRSCGCGANNCSQPT</sequence>